<organism evidence="1 2">
    <name type="scientific">Candidatus Phaeomarinibacter ectocarpi</name>
    <dbReference type="NCBI Taxonomy" id="1458461"/>
    <lineage>
        <taxon>Bacteria</taxon>
        <taxon>Pseudomonadati</taxon>
        <taxon>Pseudomonadota</taxon>
        <taxon>Alphaproteobacteria</taxon>
        <taxon>Hyphomicrobiales</taxon>
        <taxon>Parvibaculaceae</taxon>
        <taxon>Candidatus Phaeomarinibacter</taxon>
    </lineage>
</organism>
<dbReference type="KEGG" id="pect:BN1012_Phect840"/>
<dbReference type="EMBL" id="HG966617">
    <property type="protein sequence ID" value="CDO59054.1"/>
    <property type="molecule type" value="Genomic_DNA"/>
</dbReference>
<evidence type="ECO:0000313" key="2">
    <source>
        <dbReference type="Proteomes" id="UP000032160"/>
    </source>
</evidence>
<name>X5ME55_9HYPH</name>
<dbReference type="AlphaFoldDB" id="X5ME55"/>
<keyword evidence="2" id="KW-1185">Reference proteome</keyword>
<dbReference type="HOGENOM" id="CLU_1406484_0_0_5"/>
<proteinExistence type="predicted"/>
<accession>X5ME55</accession>
<protein>
    <submittedName>
        <fullName evidence="1">Uncharacterized protein</fullName>
    </submittedName>
</protein>
<dbReference type="Proteomes" id="UP000032160">
    <property type="component" value="Chromosome I"/>
</dbReference>
<reference evidence="1 2" key="1">
    <citation type="journal article" date="2014" name="Front. Genet.">
        <title>Genome and metabolic network of "Candidatus Phaeomarinobacter ectocarpi" Ec32, a new candidate genus of Alphaproteobacteria frequently associated with brown algae.</title>
        <authorList>
            <person name="Dittami S.M."/>
            <person name="Barbeyron T."/>
            <person name="Boyen C."/>
            <person name="Cambefort J."/>
            <person name="Collet G."/>
            <person name="Delage L."/>
            <person name="Gobet A."/>
            <person name="Groisillier A."/>
            <person name="Leblanc C."/>
            <person name="Michel G."/>
            <person name="Scornet D."/>
            <person name="Siegel A."/>
            <person name="Tapia J.E."/>
            <person name="Tonon T."/>
        </authorList>
    </citation>
    <scope>NUCLEOTIDE SEQUENCE [LARGE SCALE GENOMIC DNA]</scope>
    <source>
        <strain evidence="1 2">Ec32</strain>
    </source>
</reference>
<gene>
    <name evidence="1" type="ORF">BN1012_Phect840</name>
</gene>
<sequence length="193" mass="21667">MQRRVLARDGDQVIEQSMLEAVALCTSKSALEGSAAAQRLVLQMAQFTALAGNKDTEQEFEKYKGLVELQFMYDRVWQEFWEQGIEPDVFVPFPATFAIDPRKGEAFVLGPIVEAEVRSWQDTASAIAGLVDNLADLEDEMDLKPGCPESEASFEMLRDRLLGMVPLGWIGVRAVLHNLPFEYWPRIPKCASL</sequence>
<evidence type="ECO:0000313" key="1">
    <source>
        <dbReference type="EMBL" id="CDO59054.1"/>
    </source>
</evidence>